<organism evidence="1 2">
    <name type="scientific">Leptospira santarosai str. ZUN179</name>
    <dbReference type="NCBI Taxonomy" id="1049985"/>
    <lineage>
        <taxon>Bacteria</taxon>
        <taxon>Pseudomonadati</taxon>
        <taxon>Spirochaetota</taxon>
        <taxon>Spirochaetia</taxon>
        <taxon>Leptospirales</taxon>
        <taxon>Leptospiraceae</taxon>
        <taxon>Leptospira</taxon>
    </lineage>
</organism>
<accession>M6V1Y3</accession>
<dbReference type="AlphaFoldDB" id="M6V1Y3"/>
<name>M6V1Y3_9LEPT</name>
<evidence type="ECO:0000313" key="1">
    <source>
        <dbReference type="EMBL" id="EMO47274.1"/>
    </source>
</evidence>
<dbReference type="Proteomes" id="UP000012160">
    <property type="component" value="Unassembled WGS sequence"/>
</dbReference>
<reference evidence="1 2" key="1">
    <citation type="submission" date="2013-01" db="EMBL/GenBank/DDBJ databases">
        <authorList>
            <person name="Harkins D.M."/>
            <person name="Durkin A.S."/>
            <person name="Brinkac L.M."/>
            <person name="Haft D.H."/>
            <person name="Selengut J.D."/>
            <person name="Sanka R."/>
            <person name="DePew J."/>
            <person name="Purushe J."/>
            <person name="Matthias M.A."/>
            <person name="Vinetz J.M."/>
            <person name="Sutton G.G."/>
            <person name="Nierman W.C."/>
            <person name="Fouts D.E."/>
        </authorList>
    </citation>
    <scope>NUCLEOTIDE SEQUENCE [LARGE SCALE GENOMIC DNA]</scope>
    <source>
        <strain evidence="1 2">ZUN179</strain>
    </source>
</reference>
<sequence length="282" mass="32185">MSYNAKVYKVMIASPSDVNTERAIIREVINEWNVVHAEKRNTILMPIGWETHSTPSMGERPQGILNKQILSNCDLLVGVFWTRIGTSTGKYDSGTVEEIEEHIKANKPTMLYFSSTPAHPDTIDFKQFEKLKEFKEKCKINGLLENYSEISEFKDKFYRQLQIKLNQDQYFTGDDQRFITDEVEQITFPTLPILSEEAQTLLTEGAKDGFGQILQLSFMSGKSIQTNGKTFTRNATAKEMAFWTSALLELESNDLVEAVGHQRNVFKLTRKGYELAELLSSD</sequence>
<protein>
    <recommendedName>
        <fullName evidence="3">DUF4062 domain-containing protein</fullName>
    </recommendedName>
</protein>
<dbReference type="EMBL" id="AHOQ02000007">
    <property type="protein sequence ID" value="EMO47274.1"/>
    <property type="molecule type" value="Genomic_DNA"/>
</dbReference>
<evidence type="ECO:0008006" key="3">
    <source>
        <dbReference type="Google" id="ProtNLM"/>
    </source>
</evidence>
<gene>
    <name evidence="1" type="ORF">LEP1GSC187_0005</name>
</gene>
<proteinExistence type="predicted"/>
<comment type="caution">
    <text evidence="1">The sequence shown here is derived from an EMBL/GenBank/DDBJ whole genome shotgun (WGS) entry which is preliminary data.</text>
</comment>
<evidence type="ECO:0000313" key="2">
    <source>
        <dbReference type="Proteomes" id="UP000012160"/>
    </source>
</evidence>
<dbReference type="RefSeq" id="WP_004485446.1">
    <property type="nucleotide sequence ID" value="NZ_AHOQ02000007.1"/>
</dbReference>